<dbReference type="InterPro" id="IPR000719">
    <property type="entry name" value="Prot_kinase_dom"/>
</dbReference>
<name>A0AAW1SMM0_9CHLO</name>
<dbReference type="InterPro" id="IPR001245">
    <property type="entry name" value="Ser-Thr/Tyr_kinase_cat_dom"/>
</dbReference>
<dbReference type="PROSITE" id="PS00107">
    <property type="entry name" value="PROTEIN_KINASE_ATP"/>
    <property type="match status" value="1"/>
</dbReference>
<dbReference type="EMBL" id="JALJOV010001519">
    <property type="protein sequence ID" value="KAK9846855.1"/>
    <property type="molecule type" value="Genomic_DNA"/>
</dbReference>
<dbReference type="InterPro" id="IPR051681">
    <property type="entry name" value="Ser/Thr_Kinases-Pseudokinases"/>
</dbReference>
<evidence type="ECO:0000313" key="11">
    <source>
        <dbReference type="Proteomes" id="UP001485043"/>
    </source>
</evidence>
<evidence type="ECO:0000256" key="8">
    <source>
        <dbReference type="SAM" id="MobiDB-lite"/>
    </source>
</evidence>
<feature type="binding site" evidence="6">
    <location>
        <position position="192"/>
    </location>
    <ligand>
        <name>ATP</name>
        <dbReference type="ChEBI" id="CHEBI:30616"/>
    </ligand>
</feature>
<evidence type="ECO:0000256" key="5">
    <source>
        <dbReference type="ARBA" id="ARBA00022840"/>
    </source>
</evidence>
<evidence type="ECO:0000256" key="6">
    <source>
        <dbReference type="PROSITE-ProRule" id="PRU10141"/>
    </source>
</evidence>
<evidence type="ECO:0000256" key="7">
    <source>
        <dbReference type="RuleBase" id="RU000304"/>
    </source>
</evidence>
<dbReference type="AlphaFoldDB" id="A0AAW1SMM0"/>
<keyword evidence="5 6" id="KW-0067">ATP-binding</keyword>
<evidence type="ECO:0000259" key="9">
    <source>
        <dbReference type="PROSITE" id="PS50011"/>
    </source>
</evidence>
<keyword evidence="3 6" id="KW-0547">Nucleotide-binding</keyword>
<sequence>MSDIASANDSLAAKMQVALAVEQGPGAASEEAESQPPASTKAALDTRMSESDVPSLSSAHKSELDMAFNTMSGTAKKAVNSASASSRGSGVPDKDKNDEYGLADGWSDVCNIATRLMGWSTGSEDQDEDETENTYQVLQQMLADLQDQSWLIDQEQLSVCVRSDGSDMRLGQGSFGSVYKGVMNKSVAVAIKSIRNPTMRAKMEFVNEMAMLMNLRHQNIVQCLGAVIDRTNLLLVMELMPRGDLYRNLQKDKEGILRWHKRGQAIAMDIVRGVLHMHDLGIVHQDIKSGNVMMSRDFACKIGDVGLAAVFSQPKGSTQAASNPGTLEWTAPEILKGDAASTKADVYSLGIVLWEVLTGEVPERGKLRALRAPGDCPEEIAAIVERCMDSDPDARPTTLELFECLTSHSLPVGRALSERAL</sequence>
<accession>A0AAW1SMM0</accession>
<protein>
    <recommendedName>
        <fullName evidence="9">Protein kinase domain-containing protein</fullName>
    </recommendedName>
</protein>
<feature type="domain" description="Protein kinase" evidence="9">
    <location>
        <begin position="164"/>
        <end position="411"/>
    </location>
</feature>
<dbReference type="PROSITE" id="PS50011">
    <property type="entry name" value="PROTEIN_KINASE_DOM"/>
    <property type="match status" value="1"/>
</dbReference>
<organism evidence="10 11">
    <name type="scientific">Apatococcus fuscideae</name>
    <dbReference type="NCBI Taxonomy" id="2026836"/>
    <lineage>
        <taxon>Eukaryota</taxon>
        <taxon>Viridiplantae</taxon>
        <taxon>Chlorophyta</taxon>
        <taxon>core chlorophytes</taxon>
        <taxon>Trebouxiophyceae</taxon>
        <taxon>Chlorellales</taxon>
        <taxon>Chlorellaceae</taxon>
        <taxon>Apatococcus</taxon>
    </lineage>
</organism>
<gene>
    <name evidence="10" type="ORF">WJX84_007905</name>
</gene>
<evidence type="ECO:0000313" key="10">
    <source>
        <dbReference type="EMBL" id="KAK9846855.1"/>
    </source>
</evidence>
<dbReference type="SMART" id="SM00220">
    <property type="entry name" value="S_TKc"/>
    <property type="match status" value="1"/>
</dbReference>
<dbReference type="Proteomes" id="UP001485043">
    <property type="component" value="Unassembled WGS sequence"/>
</dbReference>
<feature type="compositionally biased region" description="Low complexity" evidence="8">
    <location>
        <begin position="22"/>
        <end position="39"/>
    </location>
</feature>
<evidence type="ECO:0000256" key="1">
    <source>
        <dbReference type="ARBA" id="ARBA00022527"/>
    </source>
</evidence>
<keyword evidence="4" id="KW-0418">Kinase</keyword>
<dbReference type="PROSITE" id="PS00108">
    <property type="entry name" value="PROTEIN_KINASE_ST"/>
    <property type="match status" value="1"/>
</dbReference>
<feature type="region of interest" description="Disordered" evidence="8">
    <location>
        <begin position="22"/>
        <end position="59"/>
    </location>
</feature>
<dbReference type="PANTHER" id="PTHR44329">
    <property type="entry name" value="SERINE/THREONINE-PROTEIN KINASE TNNI3K-RELATED"/>
    <property type="match status" value="1"/>
</dbReference>
<dbReference type="Pfam" id="PF07714">
    <property type="entry name" value="PK_Tyr_Ser-Thr"/>
    <property type="match status" value="1"/>
</dbReference>
<proteinExistence type="inferred from homology"/>
<keyword evidence="1 7" id="KW-0723">Serine/threonine-protein kinase</keyword>
<comment type="caution">
    <text evidence="10">The sequence shown here is derived from an EMBL/GenBank/DDBJ whole genome shotgun (WGS) entry which is preliminary data.</text>
</comment>
<dbReference type="InterPro" id="IPR017441">
    <property type="entry name" value="Protein_kinase_ATP_BS"/>
</dbReference>
<dbReference type="SUPFAM" id="SSF56112">
    <property type="entry name" value="Protein kinase-like (PK-like)"/>
    <property type="match status" value="1"/>
</dbReference>
<dbReference type="InterPro" id="IPR008271">
    <property type="entry name" value="Ser/Thr_kinase_AS"/>
</dbReference>
<comment type="similarity">
    <text evidence="7">Belongs to the protein kinase superfamily.</text>
</comment>
<dbReference type="GO" id="GO:0004674">
    <property type="term" value="F:protein serine/threonine kinase activity"/>
    <property type="evidence" value="ECO:0007669"/>
    <property type="project" value="UniProtKB-KW"/>
</dbReference>
<evidence type="ECO:0000256" key="4">
    <source>
        <dbReference type="ARBA" id="ARBA00022777"/>
    </source>
</evidence>
<evidence type="ECO:0000256" key="2">
    <source>
        <dbReference type="ARBA" id="ARBA00022679"/>
    </source>
</evidence>
<reference evidence="10 11" key="1">
    <citation type="journal article" date="2024" name="Nat. Commun.">
        <title>Phylogenomics reveals the evolutionary origins of lichenization in chlorophyte algae.</title>
        <authorList>
            <person name="Puginier C."/>
            <person name="Libourel C."/>
            <person name="Otte J."/>
            <person name="Skaloud P."/>
            <person name="Haon M."/>
            <person name="Grisel S."/>
            <person name="Petersen M."/>
            <person name="Berrin J.G."/>
            <person name="Delaux P.M."/>
            <person name="Dal Grande F."/>
            <person name="Keller J."/>
        </authorList>
    </citation>
    <scope>NUCLEOTIDE SEQUENCE [LARGE SCALE GENOMIC DNA]</scope>
    <source>
        <strain evidence="10 11">SAG 2523</strain>
    </source>
</reference>
<dbReference type="Gene3D" id="1.10.510.10">
    <property type="entry name" value="Transferase(Phosphotransferase) domain 1"/>
    <property type="match status" value="1"/>
</dbReference>
<keyword evidence="2" id="KW-0808">Transferase</keyword>
<evidence type="ECO:0000256" key="3">
    <source>
        <dbReference type="ARBA" id="ARBA00022741"/>
    </source>
</evidence>
<dbReference type="GO" id="GO:0005524">
    <property type="term" value="F:ATP binding"/>
    <property type="evidence" value="ECO:0007669"/>
    <property type="project" value="UniProtKB-UniRule"/>
</dbReference>
<keyword evidence="11" id="KW-1185">Reference proteome</keyword>
<dbReference type="InterPro" id="IPR011009">
    <property type="entry name" value="Kinase-like_dom_sf"/>
</dbReference>